<sequence>MSLYFDNEKLFDAEGHLTDDGLYALKDGTLDDLGALEAAEHLSFCDYCLLRYTALIDAAPACLQQPMRDLIPQVQNLMRLRRFRILTNRYVSAAAAVVLAFALWNFTALGSPRDVTAPAPRQAGPRPSFGLWWDDTVSGFYDGLNDTLHNFTLAAENSLAQLQHHEQSGKAAKGD</sequence>
<keyword evidence="1" id="KW-1133">Transmembrane helix</keyword>
<organism evidence="2 3">
    <name type="scientific">Candidatus Gemmiger excrementavium</name>
    <dbReference type="NCBI Taxonomy" id="2838608"/>
    <lineage>
        <taxon>Bacteria</taxon>
        <taxon>Bacillati</taxon>
        <taxon>Bacillota</taxon>
        <taxon>Clostridia</taxon>
        <taxon>Eubacteriales</taxon>
        <taxon>Gemmiger</taxon>
    </lineage>
</organism>
<evidence type="ECO:0000256" key="1">
    <source>
        <dbReference type="SAM" id="Phobius"/>
    </source>
</evidence>
<reference evidence="2" key="1">
    <citation type="journal article" date="2021" name="PeerJ">
        <title>Extensive microbial diversity within the chicken gut microbiome revealed by metagenomics and culture.</title>
        <authorList>
            <person name="Gilroy R."/>
            <person name="Ravi A."/>
            <person name="Getino M."/>
            <person name="Pursley I."/>
            <person name="Horton D.L."/>
            <person name="Alikhan N.F."/>
            <person name="Baker D."/>
            <person name="Gharbi K."/>
            <person name="Hall N."/>
            <person name="Watson M."/>
            <person name="Adriaenssens E.M."/>
            <person name="Foster-Nyarko E."/>
            <person name="Jarju S."/>
            <person name="Secka A."/>
            <person name="Antonio M."/>
            <person name="Oren A."/>
            <person name="Chaudhuri R.R."/>
            <person name="La Ragione R."/>
            <person name="Hildebrand F."/>
            <person name="Pallen M.J."/>
        </authorList>
    </citation>
    <scope>NUCLEOTIDE SEQUENCE</scope>
    <source>
        <strain evidence="2">3436</strain>
    </source>
</reference>
<keyword evidence="1" id="KW-0812">Transmembrane</keyword>
<accession>A0A9D2F2M8</accession>
<keyword evidence="1" id="KW-0472">Membrane</keyword>
<evidence type="ECO:0000313" key="3">
    <source>
        <dbReference type="Proteomes" id="UP000824031"/>
    </source>
</evidence>
<comment type="caution">
    <text evidence="2">The sequence shown here is derived from an EMBL/GenBank/DDBJ whole genome shotgun (WGS) entry which is preliminary data.</text>
</comment>
<gene>
    <name evidence="2" type="ORF">H9810_05000</name>
</gene>
<evidence type="ECO:0008006" key="4">
    <source>
        <dbReference type="Google" id="ProtNLM"/>
    </source>
</evidence>
<feature type="transmembrane region" description="Helical" evidence="1">
    <location>
        <begin position="87"/>
        <end position="106"/>
    </location>
</feature>
<dbReference type="AlphaFoldDB" id="A0A9D2F2M8"/>
<proteinExistence type="predicted"/>
<dbReference type="Proteomes" id="UP000824031">
    <property type="component" value="Unassembled WGS sequence"/>
</dbReference>
<evidence type="ECO:0000313" key="2">
    <source>
        <dbReference type="EMBL" id="HIZ48057.1"/>
    </source>
</evidence>
<dbReference type="EMBL" id="DXBO01000073">
    <property type="protein sequence ID" value="HIZ48057.1"/>
    <property type="molecule type" value="Genomic_DNA"/>
</dbReference>
<protein>
    <recommendedName>
        <fullName evidence="4">Zinc-finger domain-containing protein</fullName>
    </recommendedName>
</protein>
<reference evidence="2" key="2">
    <citation type="submission" date="2021-04" db="EMBL/GenBank/DDBJ databases">
        <authorList>
            <person name="Gilroy R."/>
        </authorList>
    </citation>
    <scope>NUCLEOTIDE SEQUENCE</scope>
    <source>
        <strain evidence="2">3436</strain>
    </source>
</reference>
<name>A0A9D2F2M8_9FIRM</name>